<dbReference type="EMBL" id="JAMGZK010000043">
    <property type="protein sequence ID" value="MCU6664133.1"/>
    <property type="molecule type" value="Genomic_DNA"/>
</dbReference>
<evidence type="ECO:0000256" key="8">
    <source>
        <dbReference type="ARBA" id="ARBA00023012"/>
    </source>
</evidence>
<organism evidence="11 12">
    <name type="scientific">Silvania hatchlandensis</name>
    <dbReference type="NCBI Taxonomy" id="2926469"/>
    <lineage>
        <taxon>Bacteria</taxon>
        <taxon>Pseudomonadati</taxon>
        <taxon>Pseudomonadota</taxon>
        <taxon>Gammaproteobacteria</taxon>
        <taxon>Enterobacterales</taxon>
        <taxon>Enterobacteriaceae</taxon>
        <taxon>Silvania</taxon>
    </lineage>
</organism>
<dbReference type="PANTHER" id="PTHR43065:SF10">
    <property type="entry name" value="PEROXIDE STRESS-ACTIVATED HISTIDINE KINASE MAK3"/>
    <property type="match status" value="1"/>
</dbReference>
<dbReference type="Gene3D" id="3.40.190.10">
    <property type="entry name" value="Periplasmic binding protein-like II"/>
    <property type="match status" value="2"/>
</dbReference>
<dbReference type="InterPro" id="IPR005467">
    <property type="entry name" value="His_kinase_dom"/>
</dbReference>
<dbReference type="PROSITE" id="PS50109">
    <property type="entry name" value="HIS_KIN"/>
    <property type="match status" value="1"/>
</dbReference>
<dbReference type="RefSeq" id="WP_271281845.1">
    <property type="nucleotide sequence ID" value="NZ_JAMGZK010000043.1"/>
</dbReference>
<dbReference type="AlphaFoldDB" id="A0A9J6Q710"/>
<dbReference type="Gene3D" id="3.30.565.10">
    <property type="entry name" value="Histidine kinase-like ATPase, C-terminal domain"/>
    <property type="match status" value="1"/>
</dbReference>
<evidence type="ECO:0000256" key="5">
    <source>
        <dbReference type="ARBA" id="ARBA00022741"/>
    </source>
</evidence>
<feature type="domain" description="Histidine kinase" evidence="10">
    <location>
        <begin position="359"/>
        <end position="576"/>
    </location>
</feature>
<keyword evidence="4" id="KW-0808">Transferase</keyword>
<evidence type="ECO:0000259" key="10">
    <source>
        <dbReference type="PROSITE" id="PS50109"/>
    </source>
</evidence>
<evidence type="ECO:0000256" key="9">
    <source>
        <dbReference type="SAM" id="Phobius"/>
    </source>
</evidence>
<dbReference type="SUPFAM" id="SSF53850">
    <property type="entry name" value="Periplasmic binding protein-like II"/>
    <property type="match status" value="1"/>
</dbReference>
<keyword evidence="12" id="KW-1185">Reference proteome</keyword>
<keyword evidence="5" id="KW-0547">Nucleotide-binding</keyword>
<keyword evidence="3" id="KW-0597">Phosphoprotein</keyword>
<evidence type="ECO:0000256" key="3">
    <source>
        <dbReference type="ARBA" id="ARBA00022553"/>
    </source>
</evidence>
<dbReference type="GO" id="GO:0005524">
    <property type="term" value="F:ATP binding"/>
    <property type="evidence" value="ECO:0007669"/>
    <property type="project" value="UniProtKB-KW"/>
</dbReference>
<dbReference type="InterPro" id="IPR036097">
    <property type="entry name" value="HisK_dim/P_sf"/>
</dbReference>
<gene>
    <name evidence="11" type="primary">ttrS</name>
    <name evidence="11" type="ORF">M8014_07240</name>
</gene>
<dbReference type="EC" id="2.7.13.3" evidence="2"/>
<evidence type="ECO:0000256" key="2">
    <source>
        <dbReference type="ARBA" id="ARBA00012438"/>
    </source>
</evidence>
<protein>
    <recommendedName>
        <fullName evidence="2">histidine kinase</fullName>
        <ecNumber evidence="2">2.7.13.3</ecNumber>
    </recommendedName>
</protein>
<dbReference type="Gene3D" id="1.10.287.130">
    <property type="match status" value="1"/>
</dbReference>
<dbReference type="Pfam" id="PF12974">
    <property type="entry name" value="Phosphonate-bd"/>
    <property type="match status" value="1"/>
</dbReference>
<accession>A0A9J6Q710</accession>
<keyword evidence="9" id="KW-1133">Transmembrane helix</keyword>
<dbReference type="InterPro" id="IPR036890">
    <property type="entry name" value="HATPase_C_sf"/>
</dbReference>
<dbReference type="InterPro" id="IPR053527">
    <property type="entry name" value="Tetrathionate_sensor_kinase"/>
</dbReference>
<proteinExistence type="predicted"/>
<dbReference type="SMART" id="SM00388">
    <property type="entry name" value="HisKA"/>
    <property type="match status" value="1"/>
</dbReference>
<comment type="catalytic activity">
    <reaction evidence="1">
        <text>ATP + protein L-histidine = ADP + protein N-phospho-L-histidine.</text>
        <dbReference type="EC" id="2.7.13.3"/>
    </reaction>
</comment>
<feature type="transmembrane region" description="Helical" evidence="9">
    <location>
        <begin position="302"/>
        <end position="323"/>
    </location>
</feature>
<evidence type="ECO:0000313" key="11">
    <source>
        <dbReference type="EMBL" id="MCU6664133.1"/>
    </source>
</evidence>
<keyword evidence="7" id="KW-0067">ATP-binding</keyword>
<evidence type="ECO:0000256" key="4">
    <source>
        <dbReference type="ARBA" id="ARBA00022679"/>
    </source>
</evidence>
<dbReference type="NCBIfam" id="NF040750">
    <property type="entry name" value="tetrathio_HK"/>
    <property type="match status" value="1"/>
</dbReference>
<keyword evidence="6 11" id="KW-0418">Kinase</keyword>
<sequence length="582" mass="63908">MDRRVKALLFLIITGLTSPLWAAEWTIGILALRGETATRTHWQPLIDSLNTTVPDAHFRLLPLDLNGMREAVNKGTLQFVLTNQAQFVQLNSHYHLRWLASLRSGKGESMATGSAIVVRRDSNLTRAGDLAGKTLGAIDPQAFGGYLLGYRELLNAGLRVDDKVDVRYVGFPADALLYLLREDAIQAAIVPVCLLESMDKEGLIAKSQFRVLLQKPASFHCLTSTPLYPDWSFAALPGVGDRVADAVTKALLNAPESGAWRWGAPASTSDTEALLRELHHHPEQQRIGQTLLDWLNQHRTPVALLLCLALLFVVNYGWVMVLVNRRGKALEQANGQLRVQQQTLEQARQMSILGEMASGFAHELNQPLAAIRMYAQGGLNHLAQTERHQAVEKALVNIDAQAERCGLIIKHLREWANPVRHSDRDIDTRAPGEVADTLRHVIALLQLDKLSPDLQVQINSPQPALLLLPPVLLEQVLANIIVNAVQAGATRLWFTLDRVDHQQRLALQDNAGGLSAGQLSDLFRPFQSSKKTGMGLGLVICQRLLRSVNGEIGVNNHPAPDGSEGILVTLTFPARANTGNAP</sequence>
<dbReference type="PANTHER" id="PTHR43065">
    <property type="entry name" value="SENSOR HISTIDINE KINASE"/>
    <property type="match status" value="1"/>
</dbReference>
<comment type="caution">
    <text evidence="11">The sequence shown here is derived from an EMBL/GenBank/DDBJ whole genome shotgun (WGS) entry which is preliminary data.</text>
</comment>
<name>A0A9J6Q710_9ENTR</name>
<dbReference type="Pfam" id="PF00512">
    <property type="entry name" value="HisKA"/>
    <property type="match status" value="1"/>
</dbReference>
<evidence type="ECO:0000256" key="7">
    <source>
        <dbReference type="ARBA" id="ARBA00022840"/>
    </source>
</evidence>
<dbReference type="GO" id="GO:0000155">
    <property type="term" value="F:phosphorelay sensor kinase activity"/>
    <property type="evidence" value="ECO:0007669"/>
    <property type="project" value="InterPro"/>
</dbReference>
<evidence type="ECO:0000256" key="1">
    <source>
        <dbReference type="ARBA" id="ARBA00000085"/>
    </source>
</evidence>
<reference evidence="11" key="1">
    <citation type="submission" date="2022-05" db="EMBL/GenBank/DDBJ databases">
        <title>Description of a novel species of Leclercia; Leclercia tamurae and the Proposal for a Novel Genus Silvania gen. nov. Containing Two Novel Species Silvania hatchlandensis sp. nov. and Silvania confinis sp. nov. Isolated from the Rhizosphere of Oak.</title>
        <authorList>
            <person name="Maddock D.W."/>
            <person name="Brady C.L."/>
            <person name="Denman S."/>
            <person name="Arnold D."/>
        </authorList>
    </citation>
    <scope>NUCLEOTIDE SEQUENCE</scope>
    <source>
        <strain evidence="11">H19S6</strain>
    </source>
</reference>
<dbReference type="Pfam" id="PF02518">
    <property type="entry name" value="HATPase_c"/>
    <property type="match status" value="1"/>
</dbReference>
<evidence type="ECO:0000256" key="6">
    <source>
        <dbReference type="ARBA" id="ARBA00022777"/>
    </source>
</evidence>
<dbReference type="InterPro" id="IPR003594">
    <property type="entry name" value="HATPase_dom"/>
</dbReference>
<dbReference type="SUPFAM" id="SSF47384">
    <property type="entry name" value="Homodimeric domain of signal transducing histidine kinase"/>
    <property type="match status" value="1"/>
</dbReference>
<dbReference type="Proteomes" id="UP001063816">
    <property type="component" value="Unassembled WGS sequence"/>
</dbReference>
<keyword evidence="8" id="KW-0902">Two-component regulatory system</keyword>
<evidence type="ECO:0000313" key="12">
    <source>
        <dbReference type="Proteomes" id="UP001063816"/>
    </source>
</evidence>
<dbReference type="SUPFAM" id="SSF55874">
    <property type="entry name" value="ATPase domain of HSP90 chaperone/DNA topoisomerase II/histidine kinase"/>
    <property type="match status" value="1"/>
</dbReference>
<dbReference type="CDD" id="cd00082">
    <property type="entry name" value="HisKA"/>
    <property type="match status" value="1"/>
</dbReference>
<keyword evidence="9" id="KW-0472">Membrane</keyword>
<dbReference type="InterPro" id="IPR003661">
    <property type="entry name" value="HisK_dim/P_dom"/>
</dbReference>
<dbReference type="SMART" id="SM00387">
    <property type="entry name" value="HATPase_c"/>
    <property type="match status" value="1"/>
</dbReference>
<keyword evidence="9" id="KW-0812">Transmembrane</keyword>